<keyword evidence="9" id="KW-1185">Reference proteome</keyword>
<keyword evidence="3" id="KW-0963">Cytoplasm</keyword>
<dbReference type="GO" id="GO:0005829">
    <property type="term" value="C:cytosol"/>
    <property type="evidence" value="ECO:0007669"/>
    <property type="project" value="TreeGrafter"/>
</dbReference>
<proteinExistence type="inferred from homology"/>
<sequence length="209" mass="24045">MDKFVSIKPLDSQLEPGKVVLKAHDYRHLVNYDTLVQEMAQRDQEREQQASQALHEAIQAGMQQGRAQAHDQVVLQLLGFTVKMHDNLRNVELAMVQVVLDAVQQILHSFDDRELVASTVRRGMDLVRSSKKLIIRVHPQMQDVVLEQLEEWQRMIVHIEVLPDTQLKLDECVLESDVGIIHTSVEQQIESLIRALRKTFPLPKIRPAQ</sequence>
<dbReference type="STRING" id="92487.SAMN02745130_02596"/>
<dbReference type="InterPro" id="IPR018035">
    <property type="entry name" value="Flagellar_FliH/T3SS_HrpE"/>
</dbReference>
<dbReference type="InterPro" id="IPR012842">
    <property type="entry name" value="T3SS_SctL/SctL2"/>
</dbReference>
<evidence type="ECO:0000313" key="9">
    <source>
        <dbReference type="Proteomes" id="UP000190460"/>
    </source>
</evidence>
<dbReference type="AlphaFoldDB" id="A0A1T4X826"/>
<evidence type="ECO:0000256" key="2">
    <source>
        <dbReference type="ARBA" id="ARBA00022448"/>
    </source>
</evidence>
<dbReference type="GO" id="GO:0030254">
    <property type="term" value="P:protein secretion by the type III secretion system"/>
    <property type="evidence" value="ECO:0007669"/>
    <property type="project" value="InterPro"/>
</dbReference>
<keyword evidence="8" id="KW-0282">Flagellum</keyword>
<evidence type="ECO:0000259" key="7">
    <source>
        <dbReference type="Pfam" id="PF02108"/>
    </source>
</evidence>
<protein>
    <recommendedName>
        <fullName evidence="6">Type 3 secretion system stator protein</fullName>
    </recommendedName>
</protein>
<keyword evidence="8" id="KW-0969">Cilium</keyword>
<reference evidence="8 9" key="1">
    <citation type="submission" date="2017-02" db="EMBL/GenBank/DDBJ databases">
        <authorList>
            <person name="Peterson S.W."/>
        </authorList>
    </citation>
    <scope>NUCLEOTIDE SEQUENCE [LARGE SCALE GENOMIC DNA]</scope>
    <source>
        <strain evidence="8 9">ATCC 49788</strain>
    </source>
</reference>
<name>A0A1T4X826_9GAMM</name>
<dbReference type="RefSeq" id="WP_078923052.1">
    <property type="nucleotide sequence ID" value="NZ_FUYB01000013.1"/>
</dbReference>
<evidence type="ECO:0000256" key="1">
    <source>
        <dbReference type="ARBA" id="ARBA00004496"/>
    </source>
</evidence>
<accession>A0A1T4X826</accession>
<keyword evidence="8" id="KW-0966">Cell projection</keyword>
<comment type="subcellular location">
    <subcellularLocation>
        <location evidence="1">Cytoplasm</location>
    </subcellularLocation>
</comment>
<evidence type="ECO:0000256" key="5">
    <source>
        <dbReference type="ARBA" id="ARBA00024335"/>
    </source>
</evidence>
<organism evidence="8 9">
    <name type="scientific">Thiothrix eikelboomii</name>
    <dbReference type="NCBI Taxonomy" id="92487"/>
    <lineage>
        <taxon>Bacteria</taxon>
        <taxon>Pseudomonadati</taxon>
        <taxon>Pseudomonadota</taxon>
        <taxon>Gammaproteobacteria</taxon>
        <taxon>Thiotrichales</taxon>
        <taxon>Thiotrichaceae</taxon>
        <taxon>Thiothrix</taxon>
    </lineage>
</organism>
<evidence type="ECO:0000313" key="8">
    <source>
        <dbReference type="EMBL" id="SKA85245.1"/>
    </source>
</evidence>
<evidence type="ECO:0000256" key="3">
    <source>
        <dbReference type="ARBA" id="ARBA00022490"/>
    </source>
</evidence>
<feature type="domain" description="Flagellar assembly protein FliH/Type III secretion system HrpE" evidence="7">
    <location>
        <begin position="88"/>
        <end position="191"/>
    </location>
</feature>
<dbReference type="InterPro" id="IPR051472">
    <property type="entry name" value="T3SS_Stator/FliH"/>
</dbReference>
<evidence type="ECO:0000256" key="6">
    <source>
        <dbReference type="ARBA" id="ARBA00040494"/>
    </source>
</evidence>
<gene>
    <name evidence="8" type="ORF">SAMN02745130_02596</name>
</gene>
<dbReference type="OrthoDB" id="8221108at2"/>
<keyword evidence="4" id="KW-0653">Protein transport</keyword>
<dbReference type="NCBIfam" id="TIGR02499">
    <property type="entry name" value="HrpE_YscL_not"/>
    <property type="match status" value="1"/>
</dbReference>
<dbReference type="Proteomes" id="UP000190460">
    <property type="component" value="Unassembled WGS sequence"/>
</dbReference>
<dbReference type="Pfam" id="PF02108">
    <property type="entry name" value="FliH"/>
    <property type="match status" value="1"/>
</dbReference>
<dbReference type="PANTHER" id="PTHR34982:SF4">
    <property type="entry name" value="TYPE 3 SECRETION SYSTEM STATOR PROTEIN"/>
    <property type="match status" value="1"/>
</dbReference>
<evidence type="ECO:0000256" key="4">
    <source>
        <dbReference type="ARBA" id="ARBA00022927"/>
    </source>
</evidence>
<keyword evidence="2" id="KW-0813">Transport</keyword>
<dbReference type="PANTHER" id="PTHR34982">
    <property type="entry name" value="YOP PROTEINS TRANSLOCATION PROTEIN L"/>
    <property type="match status" value="1"/>
</dbReference>
<dbReference type="EMBL" id="FUYB01000013">
    <property type="protein sequence ID" value="SKA85245.1"/>
    <property type="molecule type" value="Genomic_DNA"/>
</dbReference>
<comment type="similarity">
    <text evidence="5">Belongs to the SctL stator family.</text>
</comment>